<sequence>MTVDRDKGIASQIALLSVLWARLSARRVTSETSDIHASRVAANSPFLAAAQDYQHQTCKLSLSLSLRSTSPPFLLSPPLHESPELSQPILSPPPRRRRRSQKPSPSPPPPPPPPRLPSSTSNSRVFLSRSLPQGPHSEIHTRKGRSEQVRSRNQQRRGGGGGGGGGDEEEDGEDGRVRCEVDVVSWRERWIRASIDVDADVDAVWSVLTDYERLADFIPNLVYSGRIPCPHEGRIWLEQRGLQRALYWQIEARVVLDLQELPDSANGRELHFSMVDGDFKKFEGKWSVKAGLRSSKAVLSYEVSVIPRFNFPAIFLERIIRSDLPVNLQALAFRAERNFAEDQKKFISKNANAVDPQQLSISSPLNFTGVKYGIDTNTSTNLKEESTNASFGTMFASPSTKLNSKWGVYGNVCQLDRPCMVDEVHLRRFDGLLENGGAHRCVFASITVKAPVREVWNVLTAYESLPEIVPNLAISKVIFRDNNRVRILQEGCKGLLYMVLHARVVLDLHEELEREISFEQAEGDFDSFQGKWLLEQLGTHHTLLKYMVETKIHKDTFLSEAIVEEVIYEDLPSNLCAIRDFVERAEANRNPGRSIDSDSEFVQLPKSRLEEKFFFSSTSNSLRQRPKVPGLQRDVEVLKAELMKFISNYGQDGFMPMRKQLRLHGRVDIEKAITRMGGFRKIANMMNLSLAYKNRKPKGYWDNLENLQEEIRRFQWSWGMDPAYMPSRKSFERAGRYDIARALEKWGGLQEVSRLLSLQLRRSRQQSEPEREGPLDVTSRDTNDQEKITNKPFISQDTQKWLMKLKDLDINWVE</sequence>
<dbReference type="InterPro" id="IPR023393">
    <property type="entry name" value="START-like_dom_sf"/>
</dbReference>
<evidence type="ECO:0000259" key="3">
    <source>
        <dbReference type="Pfam" id="PF03364"/>
    </source>
</evidence>
<feature type="compositionally biased region" description="Basic and acidic residues" evidence="1">
    <location>
        <begin position="765"/>
        <end position="787"/>
    </location>
</feature>
<feature type="chain" id="PRO_5028262722" description="Coenzyme Q-binding protein COQ10 START domain-containing protein" evidence="2">
    <location>
        <begin position="26"/>
        <end position="814"/>
    </location>
</feature>
<reference evidence="4" key="1">
    <citation type="submission" date="2020-07" db="EMBL/GenBank/DDBJ databases">
        <authorList>
            <person name="Lin J."/>
        </authorList>
    </citation>
    <scope>NUCLEOTIDE SEQUENCE</scope>
</reference>
<feature type="signal peptide" evidence="2">
    <location>
        <begin position="1"/>
        <end position="25"/>
    </location>
</feature>
<feature type="domain" description="Coenzyme Q-binding protein COQ10 START" evidence="3">
    <location>
        <begin position="448"/>
        <end position="578"/>
    </location>
</feature>
<feature type="compositionally biased region" description="Basic and acidic residues" evidence="1">
    <location>
        <begin position="137"/>
        <end position="150"/>
    </location>
</feature>
<feature type="compositionally biased region" description="Low complexity" evidence="1">
    <location>
        <begin position="75"/>
        <end position="88"/>
    </location>
</feature>
<protein>
    <recommendedName>
        <fullName evidence="3">Coenzyme Q-binding protein COQ10 START domain-containing protein</fullName>
    </recommendedName>
</protein>
<dbReference type="AlphaFoldDB" id="A0A6V7NHM9"/>
<dbReference type="Gene3D" id="3.30.530.20">
    <property type="match status" value="2"/>
</dbReference>
<keyword evidence="2" id="KW-0732">Signal</keyword>
<dbReference type="CDD" id="cd08866">
    <property type="entry name" value="SRPBCC_11"/>
    <property type="match status" value="2"/>
</dbReference>
<evidence type="ECO:0000313" key="4">
    <source>
        <dbReference type="EMBL" id="CAD1818102.1"/>
    </source>
</evidence>
<proteinExistence type="predicted"/>
<feature type="domain" description="Coenzyme Q-binding protein COQ10 START" evidence="3">
    <location>
        <begin position="197"/>
        <end position="331"/>
    </location>
</feature>
<dbReference type="GO" id="GO:0042548">
    <property type="term" value="P:regulation of photosynthesis, light reaction"/>
    <property type="evidence" value="ECO:0007669"/>
    <property type="project" value="TreeGrafter"/>
</dbReference>
<dbReference type="Pfam" id="PF03364">
    <property type="entry name" value="Polyketide_cyc"/>
    <property type="match status" value="2"/>
</dbReference>
<organism evidence="4">
    <name type="scientific">Ananas comosus var. bracteatus</name>
    <name type="common">red pineapple</name>
    <dbReference type="NCBI Taxonomy" id="296719"/>
    <lineage>
        <taxon>Eukaryota</taxon>
        <taxon>Viridiplantae</taxon>
        <taxon>Streptophyta</taxon>
        <taxon>Embryophyta</taxon>
        <taxon>Tracheophyta</taxon>
        <taxon>Spermatophyta</taxon>
        <taxon>Magnoliopsida</taxon>
        <taxon>Liliopsida</taxon>
        <taxon>Poales</taxon>
        <taxon>Bromeliaceae</taxon>
        <taxon>Bromelioideae</taxon>
        <taxon>Ananas</taxon>
    </lineage>
</organism>
<feature type="region of interest" description="Disordered" evidence="1">
    <location>
        <begin position="75"/>
        <end position="176"/>
    </location>
</feature>
<dbReference type="SUPFAM" id="SSF55961">
    <property type="entry name" value="Bet v1-like"/>
    <property type="match status" value="2"/>
</dbReference>
<dbReference type="PANTHER" id="PTHR34060:SF2">
    <property type="entry name" value="OS03G0837900 PROTEIN"/>
    <property type="match status" value="1"/>
</dbReference>
<gene>
    <name evidence="4" type="ORF">CB5_LOCUS1313</name>
</gene>
<feature type="compositionally biased region" description="Pro residues" evidence="1">
    <location>
        <begin position="104"/>
        <end position="116"/>
    </location>
</feature>
<evidence type="ECO:0000256" key="1">
    <source>
        <dbReference type="SAM" id="MobiDB-lite"/>
    </source>
</evidence>
<dbReference type="EMBL" id="LR862138">
    <property type="protein sequence ID" value="CAD1818102.1"/>
    <property type="molecule type" value="Genomic_DNA"/>
</dbReference>
<dbReference type="PANTHER" id="PTHR34060">
    <property type="entry name" value="POLYKETIDE CYCLASE / DEHYDRASE AND LIPID TRANSPORT PROTEIN"/>
    <property type="match status" value="1"/>
</dbReference>
<evidence type="ECO:0000256" key="2">
    <source>
        <dbReference type="SAM" id="SignalP"/>
    </source>
</evidence>
<name>A0A6V7NHM9_ANACO</name>
<dbReference type="InterPro" id="IPR005031">
    <property type="entry name" value="COQ10_START"/>
</dbReference>
<feature type="region of interest" description="Disordered" evidence="1">
    <location>
        <begin position="763"/>
        <end position="787"/>
    </location>
</feature>
<accession>A0A6V7NHM9</accession>